<evidence type="ECO:0000313" key="4">
    <source>
        <dbReference type="EMBL" id="NMP26891.1"/>
    </source>
</evidence>
<dbReference type="GO" id="GO:0003677">
    <property type="term" value="F:DNA binding"/>
    <property type="evidence" value="ECO:0007669"/>
    <property type="project" value="UniProtKB-KW"/>
</dbReference>
<keyword evidence="5" id="KW-1185">Reference proteome</keyword>
<reference evidence="4 5" key="1">
    <citation type="submission" date="2020-01" db="EMBL/GenBank/DDBJ databases">
        <authorList>
            <person name="Lee S.D."/>
        </authorList>
    </citation>
    <scope>NUCLEOTIDE SEQUENCE [LARGE SCALE GENOMIC DNA]</scope>
    <source>
        <strain evidence="4 5">SAP-1</strain>
    </source>
</reference>
<reference evidence="4 5" key="2">
    <citation type="submission" date="2020-06" db="EMBL/GenBank/DDBJ databases">
        <title>Polyphasic characterization of a Rahnella strain isolated from tree sap.</title>
        <authorList>
            <person name="Kim I.S."/>
        </authorList>
    </citation>
    <scope>NUCLEOTIDE SEQUENCE [LARGE SCALE GENOMIC DNA]</scope>
    <source>
        <strain evidence="4 5">SAP-1</strain>
    </source>
</reference>
<evidence type="ECO:0000256" key="2">
    <source>
        <dbReference type="ARBA" id="ARBA00023172"/>
    </source>
</evidence>
<comment type="caution">
    <text evidence="4">The sequence shown here is derived from an EMBL/GenBank/DDBJ whole genome shotgun (WGS) entry which is preliminary data.</text>
</comment>
<dbReference type="Gene3D" id="1.10.1660.20">
    <property type="match status" value="1"/>
</dbReference>
<evidence type="ECO:0000256" key="1">
    <source>
        <dbReference type="ARBA" id="ARBA00023125"/>
    </source>
</evidence>
<dbReference type="GO" id="GO:0006310">
    <property type="term" value="P:DNA recombination"/>
    <property type="evidence" value="ECO:0007669"/>
    <property type="project" value="UniProtKB-KW"/>
</dbReference>
<dbReference type="SUPFAM" id="SSF46955">
    <property type="entry name" value="Putative DNA-binding domain"/>
    <property type="match status" value="1"/>
</dbReference>
<name>A0A848MID0_9GAMM</name>
<dbReference type="InterPro" id="IPR009061">
    <property type="entry name" value="DNA-bd_dom_put_sf"/>
</dbReference>
<organism evidence="4 5">
    <name type="scientific">Rouxiella aceris</name>
    <dbReference type="NCBI Taxonomy" id="2703884"/>
    <lineage>
        <taxon>Bacteria</taxon>
        <taxon>Pseudomonadati</taxon>
        <taxon>Pseudomonadota</taxon>
        <taxon>Gammaproteobacteria</taxon>
        <taxon>Enterobacterales</taxon>
        <taxon>Yersiniaceae</taxon>
        <taxon>Rouxiella</taxon>
    </lineage>
</organism>
<evidence type="ECO:0000259" key="3">
    <source>
        <dbReference type="Pfam" id="PF07825"/>
    </source>
</evidence>
<keyword evidence="1" id="KW-0238">DNA-binding</keyword>
<feature type="domain" description="Excisionase-like" evidence="3">
    <location>
        <begin position="4"/>
        <end position="57"/>
    </location>
</feature>
<dbReference type="InterPro" id="IPR012884">
    <property type="entry name" value="Excisionase-like"/>
</dbReference>
<dbReference type="Proteomes" id="UP000585363">
    <property type="component" value="Unassembled WGS sequence"/>
</dbReference>
<dbReference type="EMBL" id="JAADJU010000004">
    <property type="protein sequence ID" value="NMP26891.1"/>
    <property type="molecule type" value="Genomic_DNA"/>
</dbReference>
<dbReference type="RefSeq" id="WP_169402597.1">
    <property type="nucleotide sequence ID" value="NZ_JAADJU010000004.1"/>
</dbReference>
<accession>A0A848MID0</accession>
<protein>
    <submittedName>
        <fullName evidence="4">Excisionase</fullName>
    </submittedName>
</protein>
<gene>
    <name evidence="4" type="ORF">GW590_08440</name>
</gene>
<evidence type="ECO:0000313" key="5">
    <source>
        <dbReference type="Proteomes" id="UP000585363"/>
    </source>
</evidence>
<proteinExistence type="predicted"/>
<keyword evidence="2" id="KW-0233">DNA recombination</keyword>
<dbReference type="InterPro" id="IPR038137">
    <property type="entry name" value="Excisionase-like_sf"/>
</dbReference>
<dbReference type="Pfam" id="PF07825">
    <property type="entry name" value="Exc"/>
    <property type="match status" value="1"/>
</dbReference>
<dbReference type="AlphaFoldDB" id="A0A848MID0"/>
<sequence>MKLLTLEEWCDLKYKAHKPTLQTLQRWARAGKIYPAAEKHGRQYRVRPDAIYLNPTDIHVGKKIKESQSAEPAKNAFMQKVINDTASRQV</sequence>